<proteinExistence type="predicted"/>
<dbReference type="Proteomes" id="UP000281553">
    <property type="component" value="Unassembled WGS sequence"/>
</dbReference>
<gene>
    <name evidence="2" type="ORF">DILT_LOCUS9722</name>
</gene>
<dbReference type="InterPro" id="IPR058687">
    <property type="entry name" value="Ig_NPHP4_1st"/>
</dbReference>
<evidence type="ECO:0000259" key="1">
    <source>
        <dbReference type="Pfam" id="PF26190"/>
    </source>
</evidence>
<keyword evidence="3" id="KW-1185">Reference proteome</keyword>
<accession>A0A3P7M701</accession>
<evidence type="ECO:0000313" key="3">
    <source>
        <dbReference type="Proteomes" id="UP000281553"/>
    </source>
</evidence>
<feature type="domain" description="NPHP4 Ig-like" evidence="1">
    <location>
        <begin position="9"/>
        <end position="123"/>
    </location>
</feature>
<sequence length="156" mass="17234">MLAGAATLKYALHTAFGNTEFFEFELHNPDGQEDYVQVLIDDTNGSLQLITSALEIRAFKACNNITTPTDDSIFAYNVPLQGNATSADVSPRRNQADIAICLRPNERVLVPFKYMECSASSVDEFLSIKPKNPIDDRVATRDKCERTVMVSASIVL</sequence>
<evidence type="ECO:0000313" key="2">
    <source>
        <dbReference type="EMBL" id="VDN13891.1"/>
    </source>
</evidence>
<dbReference type="EMBL" id="UYRU01057689">
    <property type="protein sequence ID" value="VDN13891.1"/>
    <property type="molecule type" value="Genomic_DNA"/>
</dbReference>
<organism evidence="2 3">
    <name type="scientific">Dibothriocephalus latus</name>
    <name type="common">Fish tapeworm</name>
    <name type="synonym">Diphyllobothrium latum</name>
    <dbReference type="NCBI Taxonomy" id="60516"/>
    <lineage>
        <taxon>Eukaryota</taxon>
        <taxon>Metazoa</taxon>
        <taxon>Spiralia</taxon>
        <taxon>Lophotrochozoa</taxon>
        <taxon>Platyhelminthes</taxon>
        <taxon>Cestoda</taxon>
        <taxon>Eucestoda</taxon>
        <taxon>Diphyllobothriidea</taxon>
        <taxon>Diphyllobothriidae</taxon>
        <taxon>Dibothriocephalus</taxon>
    </lineage>
</organism>
<dbReference type="GO" id="GO:1904491">
    <property type="term" value="P:protein localization to ciliary transition zone"/>
    <property type="evidence" value="ECO:0007669"/>
    <property type="project" value="TreeGrafter"/>
</dbReference>
<dbReference type="GO" id="GO:0090090">
    <property type="term" value="P:negative regulation of canonical Wnt signaling pathway"/>
    <property type="evidence" value="ECO:0007669"/>
    <property type="project" value="InterPro"/>
</dbReference>
<dbReference type="PANTHER" id="PTHR31043:SF3">
    <property type="entry name" value="NEPHROCYSTIN-4"/>
    <property type="match status" value="1"/>
</dbReference>
<dbReference type="PANTHER" id="PTHR31043">
    <property type="entry name" value="NEPHROCYSTIN-4"/>
    <property type="match status" value="1"/>
</dbReference>
<name>A0A3P7M701_DIBLA</name>
<dbReference type="GO" id="GO:0035869">
    <property type="term" value="C:ciliary transition zone"/>
    <property type="evidence" value="ECO:0007669"/>
    <property type="project" value="TreeGrafter"/>
</dbReference>
<dbReference type="InterPro" id="IPR029775">
    <property type="entry name" value="NPHP4"/>
</dbReference>
<dbReference type="GO" id="GO:0036064">
    <property type="term" value="C:ciliary basal body"/>
    <property type="evidence" value="ECO:0007669"/>
    <property type="project" value="TreeGrafter"/>
</dbReference>
<dbReference type="GO" id="GO:0097730">
    <property type="term" value="C:non-motile cilium"/>
    <property type="evidence" value="ECO:0007669"/>
    <property type="project" value="InterPro"/>
</dbReference>
<reference evidence="2 3" key="1">
    <citation type="submission" date="2018-11" db="EMBL/GenBank/DDBJ databases">
        <authorList>
            <consortium name="Pathogen Informatics"/>
        </authorList>
    </citation>
    <scope>NUCLEOTIDE SEQUENCE [LARGE SCALE GENOMIC DNA]</scope>
</reference>
<dbReference type="AlphaFoldDB" id="A0A3P7M701"/>
<dbReference type="Pfam" id="PF26190">
    <property type="entry name" value="Ig_NPHP4_1st"/>
    <property type="match status" value="1"/>
</dbReference>
<dbReference type="OrthoDB" id="313446at2759"/>
<dbReference type="GO" id="GO:0097546">
    <property type="term" value="C:ciliary base"/>
    <property type="evidence" value="ECO:0007669"/>
    <property type="project" value="TreeGrafter"/>
</dbReference>
<protein>
    <recommendedName>
        <fullName evidence="1">NPHP4 Ig-like domain-containing protein</fullName>
    </recommendedName>
</protein>